<dbReference type="AlphaFoldDB" id="A0A0D0AYH8"/>
<accession>A0A0D0AYH8</accession>
<protein>
    <submittedName>
        <fullName evidence="2">Uncharacterized protein</fullName>
    </submittedName>
</protein>
<organism evidence="2 3">
    <name type="scientific">Collybiopsis luxurians FD-317 M1</name>
    <dbReference type="NCBI Taxonomy" id="944289"/>
    <lineage>
        <taxon>Eukaryota</taxon>
        <taxon>Fungi</taxon>
        <taxon>Dikarya</taxon>
        <taxon>Basidiomycota</taxon>
        <taxon>Agaricomycotina</taxon>
        <taxon>Agaricomycetes</taxon>
        <taxon>Agaricomycetidae</taxon>
        <taxon>Agaricales</taxon>
        <taxon>Marasmiineae</taxon>
        <taxon>Omphalotaceae</taxon>
        <taxon>Collybiopsis</taxon>
        <taxon>Collybiopsis luxurians</taxon>
    </lineage>
</organism>
<proteinExistence type="predicted"/>
<name>A0A0D0AYH8_9AGAR</name>
<feature type="compositionally biased region" description="Acidic residues" evidence="1">
    <location>
        <begin position="244"/>
        <end position="257"/>
    </location>
</feature>
<dbReference type="Proteomes" id="UP000053593">
    <property type="component" value="Unassembled WGS sequence"/>
</dbReference>
<dbReference type="HOGENOM" id="CLU_756612_0_0_1"/>
<dbReference type="OrthoDB" id="3013559at2759"/>
<feature type="compositionally biased region" description="Basic and acidic residues" evidence="1">
    <location>
        <begin position="258"/>
        <end position="283"/>
    </location>
</feature>
<evidence type="ECO:0000313" key="2">
    <source>
        <dbReference type="EMBL" id="KIK55740.1"/>
    </source>
</evidence>
<gene>
    <name evidence="2" type="ORF">GYMLUDRAFT_248346</name>
</gene>
<feature type="region of interest" description="Disordered" evidence="1">
    <location>
        <begin position="173"/>
        <end position="283"/>
    </location>
</feature>
<evidence type="ECO:0000256" key="1">
    <source>
        <dbReference type="SAM" id="MobiDB-lite"/>
    </source>
</evidence>
<sequence>MATTDMGTIPEMERQALKVIAELDHAISGSSPSMHLPGTQIERSIHTVKSIWRPDLPKPPSPIAETEVCQTPPVSGQTVGEESELPGPAAEAIGVESLEYAEAHTEEGTSTLSTKTVDVDKAALSTNEPSSTVVPGLISTKQEDPELEELFALVRARGIQYLHVAPEMKTEEVQAQRLEGNEDPPVILTKKEKKAAKHRAQTPSDSEENGKRKRSKSDNIGKQVHSSGKNSKDQKLKGKKANKDDDEDFIISDDEEVEGSKEYVDVTKSENNEPDQKQHTAEAEKDYPWRIAARMAMTDKWLKKGRKAWEKWCLDPVKNPILASIRNKAQTVAEYCPELGMTCAKLSLEVLTSDFGTTCCLAHSFS</sequence>
<dbReference type="EMBL" id="KN834803">
    <property type="protein sequence ID" value="KIK55740.1"/>
    <property type="molecule type" value="Genomic_DNA"/>
</dbReference>
<reference evidence="2 3" key="1">
    <citation type="submission" date="2014-04" db="EMBL/GenBank/DDBJ databases">
        <title>Evolutionary Origins and Diversification of the Mycorrhizal Mutualists.</title>
        <authorList>
            <consortium name="DOE Joint Genome Institute"/>
            <consortium name="Mycorrhizal Genomics Consortium"/>
            <person name="Kohler A."/>
            <person name="Kuo A."/>
            <person name="Nagy L.G."/>
            <person name="Floudas D."/>
            <person name="Copeland A."/>
            <person name="Barry K.W."/>
            <person name="Cichocki N."/>
            <person name="Veneault-Fourrey C."/>
            <person name="LaButti K."/>
            <person name="Lindquist E.A."/>
            <person name="Lipzen A."/>
            <person name="Lundell T."/>
            <person name="Morin E."/>
            <person name="Murat C."/>
            <person name="Riley R."/>
            <person name="Ohm R."/>
            <person name="Sun H."/>
            <person name="Tunlid A."/>
            <person name="Henrissat B."/>
            <person name="Grigoriev I.V."/>
            <person name="Hibbett D.S."/>
            <person name="Martin F."/>
        </authorList>
    </citation>
    <scope>NUCLEOTIDE SEQUENCE [LARGE SCALE GENOMIC DNA]</scope>
    <source>
        <strain evidence="2 3">FD-317 M1</strain>
    </source>
</reference>
<keyword evidence="3" id="KW-1185">Reference proteome</keyword>
<feature type="compositionally biased region" description="Basic residues" evidence="1">
    <location>
        <begin position="191"/>
        <end position="200"/>
    </location>
</feature>
<feature type="compositionally biased region" description="Polar residues" evidence="1">
    <location>
        <begin position="218"/>
        <end position="229"/>
    </location>
</feature>
<evidence type="ECO:0000313" key="3">
    <source>
        <dbReference type="Proteomes" id="UP000053593"/>
    </source>
</evidence>